<organism evidence="1 2">
    <name type="scientific">Streptomyces incanus</name>
    <dbReference type="NCBI Taxonomy" id="887453"/>
    <lineage>
        <taxon>Bacteria</taxon>
        <taxon>Bacillati</taxon>
        <taxon>Actinomycetota</taxon>
        <taxon>Actinomycetes</taxon>
        <taxon>Kitasatosporales</taxon>
        <taxon>Streptomycetaceae</taxon>
        <taxon>Streptomyces</taxon>
    </lineage>
</organism>
<proteinExistence type="predicted"/>
<name>A0ABW0XXD1_9ACTN</name>
<evidence type="ECO:0008006" key="3">
    <source>
        <dbReference type="Google" id="ProtNLM"/>
    </source>
</evidence>
<keyword evidence="2" id="KW-1185">Reference proteome</keyword>
<reference evidence="2" key="1">
    <citation type="journal article" date="2019" name="Int. J. Syst. Evol. Microbiol.">
        <title>The Global Catalogue of Microorganisms (GCM) 10K type strain sequencing project: providing services to taxonomists for standard genome sequencing and annotation.</title>
        <authorList>
            <consortium name="The Broad Institute Genomics Platform"/>
            <consortium name="The Broad Institute Genome Sequencing Center for Infectious Disease"/>
            <person name="Wu L."/>
            <person name="Ma J."/>
        </authorList>
    </citation>
    <scope>NUCLEOTIDE SEQUENCE [LARGE SCALE GENOMIC DNA]</scope>
    <source>
        <strain evidence="2">JCM 13852</strain>
    </source>
</reference>
<dbReference type="RefSeq" id="WP_381220074.1">
    <property type="nucleotide sequence ID" value="NZ_JBHSPC010000161.1"/>
</dbReference>
<dbReference type="InterPro" id="IPR047951">
    <property type="entry name" value="Transpos_ISL3"/>
</dbReference>
<dbReference type="Proteomes" id="UP001596183">
    <property type="component" value="Unassembled WGS sequence"/>
</dbReference>
<dbReference type="EMBL" id="JBHSPC010000161">
    <property type="protein sequence ID" value="MFC5675285.1"/>
    <property type="molecule type" value="Genomic_DNA"/>
</dbReference>
<dbReference type="PANTHER" id="PTHR33498:SF1">
    <property type="entry name" value="TRANSPOSASE FOR INSERTION SEQUENCE ELEMENT IS1557"/>
    <property type="match status" value="1"/>
</dbReference>
<evidence type="ECO:0000313" key="1">
    <source>
        <dbReference type="EMBL" id="MFC5675285.1"/>
    </source>
</evidence>
<gene>
    <name evidence="1" type="ORF">ACFP2V_36095</name>
</gene>
<sequence length="71" mass="7517">MLKLPRVKPLVGIATALREDQRAVARGITTCYNSGVNEGRITAVKLQKRIMAGRAASHSSATESSCATESS</sequence>
<evidence type="ECO:0000313" key="2">
    <source>
        <dbReference type="Proteomes" id="UP001596183"/>
    </source>
</evidence>
<comment type="caution">
    <text evidence="1">The sequence shown here is derived from an EMBL/GenBank/DDBJ whole genome shotgun (WGS) entry which is preliminary data.</text>
</comment>
<protein>
    <recommendedName>
        <fullName evidence="3">Transposase</fullName>
    </recommendedName>
</protein>
<accession>A0ABW0XXD1</accession>
<dbReference type="PANTHER" id="PTHR33498">
    <property type="entry name" value="TRANSPOSASE FOR INSERTION SEQUENCE ELEMENT IS1557"/>
    <property type="match status" value="1"/>
</dbReference>